<dbReference type="Gene3D" id="3.40.630.30">
    <property type="match status" value="1"/>
</dbReference>
<dbReference type="InterPro" id="IPR000182">
    <property type="entry name" value="GNAT_dom"/>
</dbReference>
<evidence type="ECO:0000259" key="1">
    <source>
        <dbReference type="PROSITE" id="PS51186"/>
    </source>
</evidence>
<organism evidence="2 3">
    <name type="scientific">Paenibacillus terrae</name>
    <dbReference type="NCBI Taxonomy" id="159743"/>
    <lineage>
        <taxon>Bacteria</taxon>
        <taxon>Bacillati</taxon>
        <taxon>Bacillota</taxon>
        <taxon>Bacilli</taxon>
        <taxon>Bacillales</taxon>
        <taxon>Paenibacillaceae</taxon>
        <taxon>Paenibacillus</taxon>
    </lineage>
</organism>
<evidence type="ECO:0000313" key="2">
    <source>
        <dbReference type="EMBL" id="KJD44845.1"/>
    </source>
</evidence>
<dbReference type="Pfam" id="PF00583">
    <property type="entry name" value="Acetyltransf_1"/>
    <property type="match status" value="1"/>
</dbReference>
<dbReference type="OrthoDB" id="423921at2"/>
<accession>A0A0D7X0B7</accession>
<dbReference type="Proteomes" id="UP000032534">
    <property type="component" value="Unassembled WGS sequence"/>
</dbReference>
<name>A0A0D7X0B7_9BACL</name>
<dbReference type="PROSITE" id="PS51186">
    <property type="entry name" value="GNAT"/>
    <property type="match status" value="1"/>
</dbReference>
<gene>
    <name evidence="2" type="ORF">QD47_14685</name>
</gene>
<dbReference type="InterPro" id="IPR016181">
    <property type="entry name" value="Acyl_CoA_acyltransferase"/>
</dbReference>
<dbReference type="SUPFAM" id="SSF55729">
    <property type="entry name" value="Acyl-CoA N-acyltransferases (Nat)"/>
    <property type="match status" value="1"/>
</dbReference>
<sequence length="168" mass="19315">MPASISNYRIVPMDEQQAAAICEWRYDPPYNIYGWLPWEQMKALEVEFGSPTLRQEQYVAVLDDENILTGFAQYFPMIGVTRLGLGMHPGLCGHGRGAEFVRAIAEEARRRNPENEIDLEVLTWNGRAIRAYKAAGFELTDTYERQTPDGKKPFHCMVYHPDHQPRVL</sequence>
<comment type="caution">
    <text evidence="2">The sequence shown here is derived from an EMBL/GenBank/DDBJ whole genome shotgun (WGS) entry which is preliminary data.</text>
</comment>
<evidence type="ECO:0000313" key="3">
    <source>
        <dbReference type="Proteomes" id="UP000032534"/>
    </source>
</evidence>
<protein>
    <submittedName>
        <fullName evidence="2">Acetyltransferase</fullName>
    </submittedName>
</protein>
<keyword evidence="3" id="KW-1185">Reference proteome</keyword>
<dbReference type="RefSeq" id="WP_044646840.1">
    <property type="nucleotide sequence ID" value="NZ_JTHP01000028.1"/>
</dbReference>
<dbReference type="AlphaFoldDB" id="A0A0D7X0B7"/>
<proteinExistence type="predicted"/>
<dbReference type="EMBL" id="JTHP01000028">
    <property type="protein sequence ID" value="KJD44845.1"/>
    <property type="molecule type" value="Genomic_DNA"/>
</dbReference>
<keyword evidence="2" id="KW-0808">Transferase</keyword>
<feature type="domain" description="N-acetyltransferase" evidence="1">
    <location>
        <begin position="8"/>
        <end position="159"/>
    </location>
</feature>
<reference evidence="2 3" key="1">
    <citation type="submission" date="2014-11" db="EMBL/GenBank/DDBJ databases">
        <title>Draft Genome Sequences of Paenibacillus polymyxa NRRL B-30509 and Paenibacillus terrae NRRL B-30644, Strains from a Poultry Environment that Produce Tridecaptin A and Paenicidins.</title>
        <authorList>
            <person name="van Belkum M.J."/>
            <person name="Lohans C.T."/>
            <person name="Vederas J.C."/>
        </authorList>
    </citation>
    <scope>NUCLEOTIDE SEQUENCE [LARGE SCALE GENOMIC DNA]</scope>
    <source>
        <strain evidence="2 3">NRRL B-30644</strain>
    </source>
</reference>
<dbReference type="PATRIC" id="fig|159743.3.peg.3269"/>
<dbReference type="GO" id="GO:0016747">
    <property type="term" value="F:acyltransferase activity, transferring groups other than amino-acyl groups"/>
    <property type="evidence" value="ECO:0007669"/>
    <property type="project" value="InterPro"/>
</dbReference>